<protein>
    <submittedName>
        <fullName evidence="2">PiggyBac transposable element-derived protein 4-like</fullName>
    </submittedName>
</protein>
<evidence type="ECO:0000259" key="1">
    <source>
        <dbReference type="Pfam" id="PF13843"/>
    </source>
</evidence>
<keyword evidence="3" id="KW-1185">Reference proteome</keyword>
<dbReference type="InterPro" id="IPR029526">
    <property type="entry name" value="PGBD"/>
</dbReference>
<dbReference type="AlphaFoldDB" id="A0A674MNE2"/>
<gene>
    <name evidence="2" type="primary">LOC115253205</name>
</gene>
<name>A0A674MNE2_TAKRU</name>
<dbReference type="KEGG" id="tru:115253205"/>
<dbReference type="OMA" id="RCAICTT"/>
<evidence type="ECO:0000313" key="2">
    <source>
        <dbReference type="Ensembl" id="ENSTRUP00000062504.1"/>
    </source>
</evidence>
<dbReference type="OrthoDB" id="9986773at2759"/>
<reference evidence="2 3" key="1">
    <citation type="journal article" date="2011" name="Genome Biol. Evol.">
        <title>Integration of the genetic map and genome assembly of fugu facilitates insights into distinct features of genome evolution in teleosts and mammals.</title>
        <authorList>
            <person name="Kai W."/>
            <person name="Kikuchi K."/>
            <person name="Tohari S."/>
            <person name="Chew A.K."/>
            <person name="Tay A."/>
            <person name="Fujiwara A."/>
            <person name="Hosoya S."/>
            <person name="Suetake H."/>
            <person name="Naruse K."/>
            <person name="Brenner S."/>
            <person name="Suzuki Y."/>
            <person name="Venkatesh B."/>
        </authorList>
    </citation>
    <scope>NUCLEOTIDE SEQUENCE [LARGE SCALE GENOMIC DNA]</scope>
</reference>
<dbReference type="Ensembl" id="ENSTRUT00000067850.1">
    <property type="protein sequence ID" value="ENSTRUP00000062504.1"/>
    <property type="gene ID" value="ENSTRUG00000031472.1"/>
</dbReference>
<reference evidence="2" key="3">
    <citation type="submission" date="2025-09" db="UniProtKB">
        <authorList>
            <consortium name="Ensembl"/>
        </authorList>
    </citation>
    <scope>IDENTIFICATION</scope>
</reference>
<dbReference type="RefSeq" id="XP_029706261.1">
    <property type="nucleotide sequence ID" value="XM_029850401.1"/>
</dbReference>
<dbReference type="PANTHER" id="PTHR46599:SF6">
    <property type="entry name" value="DUAL SPECIFICITY PHOSPHATASE 26"/>
    <property type="match status" value="1"/>
</dbReference>
<proteinExistence type="predicted"/>
<organism evidence="2 3">
    <name type="scientific">Takifugu rubripes</name>
    <name type="common">Japanese pufferfish</name>
    <name type="synonym">Fugu rubripes</name>
    <dbReference type="NCBI Taxonomy" id="31033"/>
    <lineage>
        <taxon>Eukaryota</taxon>
        <taxon>Metazoa</taxon>
        <taxon>Chordata</taxon>
        <taxon>Craniata</taxon>
        <taxon>Vertebrata</taxon>
        <taxon>Euteleostomi</taxon>
        <taxon>Actinopterygii</taxon>
        <taxon>Neopterygii</taxon>
        <taxon>Teleostei</taxon>
        <taxon>Neoteleostei</taxon>
        <taxon>Acanthomorphata</taxon>
        <taxon>Eupercaria</taxon>
        <taxon>Tetraodontiformes</taxon>
        <taxon>Tetradontoidea</taxon>
        <taxon>Tetraodontidae</taxon>
        <taxon>Takifugu</taxon>
    </lineage>
</organism>
<dbReference type="InParanoid" id="A0A674MNE2"/>
<accession>A0A674MNE2</accession>
<dbReference type="GeneTree" id="ENSGT00510000049866"/>
<evidence type="ECO:0000313" key="3">
    <source>
        <dbReference type="Proteomes" id="UP000005226"/>
    </source>
</evidence>
<reference evidence="2" key="2">
    <citation type="submission" date="2025-08" db="UniProtKB">
        <authorList>
            <consortium name="Ensembl"/>
        </authorList>
    </citation>
    <scope>IDENTIFICATION</scope>
</reference>
<feature type="domain" description="PiggyBac transposable element-derived protein" evidence="1">
    <location>
        <begin position="90"/>
        <end position="290"/>
    </location>
</feature>
<dbReference type="Pfam" id="PF13843">
    <property type="entry name" value="DDE_Tnp_1_7"/>
    <property type="match status" value="1"/>
</dbReference>
<dbReference type="GeneID" id="115253205"/>
<sequence>MLPCGSCFSTPCKIQFTRPPWVSGDMKISVASYGLTTGGPGLCDWKQTTWRHSDTRGSAFWTTAEDGSSPVTVSPLTSSWCRSGAGAGFIYMPSKLAKYGLKIFWMCDARVPYTIDGTVYTGRQPGEEIKKKLGETVVQQLCSGIRGTGRNITMDNFFTSVPLAEKLLEKDLTIVGTLRQNKADIPPVMKPSKLREIYSSEFGFRGNMTMVSYVPRKGKSVVLLSTMHDDKAVDESNHKKKPDVILFYNQTKGGVDIMDQMVSAYTCKRRTRRWPMVLWSNMLDVATLNALASFTSQHPGYMSGISNARRLFIKELGQELVTPHMKRRMESTPILQKPIVEAMGRCGIIKQNPGTTQLQEDIRQGKRKRCAICTTSKDRKASSWFSQCTRPVCKEHRHVVLSTVIRCVKLV</sequence>
<dbReference type="PANTHER" id="PTHR46599">
    <property type="entry name" value="PIGGYBAC TRANSPOSABLE ELEMENT-DERIVED PROTEIN 4"/>
    <property type="match status" value="1"/>
</dbReference>
<dbReference type="Proteomes" id="UP000005226">
    <property type="component" value="Chromosome 17"/>
</dbReference>